<keyword evidence="6" id="KW-0378">Hydrolase</keyword>
<reference evidence="9" key="1">
    <citation type="submission" date="2018-05" db="EMBL/GenBank/DDBJ databases">
        <authorList>
            <person name="Lanie J.A."/>
            <person name="Ng W.-L."/>
            <person name="Kazmierczak K.M."/>
            <person name="Andrzejewski T.M."/>
            <person name="Davidsen T.M."/>
            <person name="Wayne K.J."/>
            <person name="Tettelin H."/>
            <person name="Glass J.I."/>
            <person name="Rusch D."/>
            <person name="Podicherti R."/>
            <person name="Tsui H.-C.T."/>
            <person name="Winkler M.E."/>
        </authorList>
    </citation>
    <scope>NUCLEOTIDE SEQUENCE</scope>
</reference>
<dbReference type="NCBIfam" id="TIGR03188">
    <property type="entry name" value="histidine_hisI"/>
    <property type="match status" value="1"/>
</dbReference>
<dbReference type="EMBL" id="UINC01003080">
    <property type="protein sequence ID" value="SVA03174.1"/>
    <property type="molecule type" value="Genomic_DNA"/>
</dbReference>
<dbReference type="InterPro" id="IPR008179">
    <property type="entry name" value="HisE"/>
</dbReference>
<keyword evidence="8" id="KW-0368">Histidine biosynthesis</keyword>
<dbReference type="GO" id="GO:0000105">
    <property type="term" value="P:L-histidine biosynthetic process"/>
    <property type="evidence" value="ECO:0007669"/>
    <property type="project" value="UniProtKB-UniPathway"/>
</dbReference>
<dbReference type="GO" id="GO:0004636">
    <property type="term" value="F:phosphoribosyl-ATP diphosphatase activity"/>
    <property type="evidence" value="ECO:0007669"/>
    <property type="project" value="UniProtKB-EC"/>
</dbReference>
<evidence type="ECO:0000256" key="2">
    <source>
        <dbReference type="ARBA" id="ARBA00005204"/>
    </source>
</evidence>
<keyword evidence="5" id="KW-0547">Nucleotide-binding</keyword>
<evidence type="ECO:0000256" key="1">
    <source>
        <dbReference type="ARBA" id="ARBA00001460"/>
    </source>
</evidence>
<evidence type="ECO:0000256" key="5">
    <source>
        <dbReference type="ARBA" id="ARBA00022741"/>
    </source>
</evidence>
<evidence type="ECO:0000313" key="9">
    <source>
        <dbReference type="EMBL" id="SVA03174.1"/>
    </source>
</evidence>
<dbReference type="EC" id="3.6.1.31" evidence="3"/>
<proteinExistence type="predicted"/>
<evidence type="ECO:0000256" key="6">
    <source>
        <dbReference type="ARBA" id="ARBA00022801"/>
    </source>
</evidence>
<comment type="pathway">
    <text evidence="2">Amino-acid biosynthesis; L-histidine biosynthesis; L-histidine from 5-phospho-alpha-D-ribose 1-diphosphate: step 2/9.</text>
</comment>
<organism evidence="9">
    <name type="scientific">marine metagenome</name>
    <dbReference type="NCBI Taxonomy" id="408172"/>
    <lineage>
        <taxon>unclassified sequences</taxon>
        <taxon>metagenomes</taxon>
        <taxon>ecological metagenomes</taxon>
    </lineage>
</organism>
<dbReference type="Gene3D" id="1.10.287.1080">
    <property type="entry name" value="MazG-like"/>
    <property type="match status" value="1"/>
</dbReference>
<dbReference type="GO" id="GO:0005524">
    <property type="term" value="F:ATP binding"/>
    <property type="evidence" value="ECO:0007669"/>
    <property type="project" value="UniProtKB-KW"/>
</dbReference>
<dbReference type="PANTHER" id="PTHR42945:SF1">
    <property type="entry name" value="HISTIDINE BIOSYNTHESIS BIFUNCTIONAL PROTEIN HIS7"/>
    <property type="match status" value="1"/>
</dbReference>
<evidence type="ECO:0000256" key="8">
    <source>
        <dbReference type="ARBA" id="ARBA00023102"/>
    </source>
</evidence>
<comment type="catalytic activity">
    <reaction evidence="1">
        <text>1-(5-phospho-beta-D-ribosyl)-ATP + H2O = 1-(5-phospho-beta-D-ribosyl)-5'-AMP + diphosphate + H(+)</text>
        <dbReference type="Rhea" id="RHEA:22828"/>
        <dbReference type="ChEBI" id="CHEBI:15377"/>
        <dbReference type="ChEBI" id="CHEBI:15378"/>
        <dbReference type="ChEBI" id="CHEBI:33019"/>
        <dbReference type="ChEBI" id="CHEBI:59457"/>
        <dbReference type="ChEBI" id="CHEBI:73183"/>
        <dbReference type="EC" id="3.6.1.31"/>
    </reaction>
</comment>
<dbReference type="CDD" id="cd11534">
    <property type="entry name" value="NTP-PPase_HisIE_like"/>
    <property type="match status" value="1"/>
</dbReference>
<dbReference type="AlphaFoldDB" id="A0A381SI98"/>
<keyword evidence="4" id="KW-0028">Amino-acid biosynthesis</keyword>
<evidence type="ECO:0000256" key="3">
    <source>
        <dbReference type="ARBA" id="ARBA00012414"/>
    </source>
</evidence>
<dbReference type="SUPFAM" id="SSF101386">
    <property type="entry name" value="all-alpha NTP pyrophosphatases"/>
    <property type="match status" value="1"/>
</dbReference>
<name>A0A381SI98_9ZZZZ</name>
<accession>A0A381SI98</accession>
<feature type="non-terminal residue" evidence="9">
    <location>
        <position position="1"/>
    </location>
</feature>
<keyword evidence="7" id="KW-0067">ATP-binding</keyword>
<dbReference type="InterPro" id="IPR021130">
    <property type="entry name" value="PRib-ATP_PPHydrolase-like"/>
</dbReference>
<gene>
    <name evidence="9" type="ORF">METZ01_LOCUS56028</name>
</gene>
<evidence type="ECO:0000256" key="4">
    <source>
        <dbReference type="ARBA" id="ARBA00022605"/>
    </source>
</evidence>
<dbReference type="PANTHER" id="PTHR42945">
    <property type="entry name" value="HISTIDINE BIOSYNTHESIS BIFUNCTIONAL PROTEIN"/>
    <property type="match status" value="1"/>
</dbReference>
<dbReference type="Pfam" id="PF01503">
    <property type="entry name" value="PRA-PH"/>
    <property type="match status" value="1"/>
</dbReference>
<protein>
    <recommendedName>
        <fullName evidence="3">phosphoribosyl-ATP diphosphatase</fullName>
        <ecNumber evidence="3">3.6.1.31</ecNumber>
    </recommendedName>
</protein>
<dbReference type="UniPathway" id="UPA00031">
    <property type="reaction ID" value="UER00007"/>
</dbReference>
<sequence>VRLFETIEKRSNDDPSQSYTALLLSEGKEKCIAKLKEESLETAEAAEKGEISQIIYESADLIYHLLVLWKKFDLTPDQIYTELENREGKTGLRR</sequence>
<evidence type="ECO:0000256" key="7">
    <source>
        <dbReference type="ARBA" id="ARBA00022840"/>
    </source>
</evidence>